<evidence type="ECO:0000313" key="1">
    <source>
        <dbReference type="EMBL" id="KAI4381652.1"/>
    </source>
</evidence>
<gene>
    <name evidence="1" type="ORF">MLD38_007709</name>
</gene>
<proteinExistence type="predicted"/>
<name>A0ACB9S0H9_9MYRT</name>
<dbReference type="EMBL" id="CM042882">
    <property type="protein sequence ID" value="KAI4381652.1"/>
    <property type="molecule type" value="Genomic_DNA"/>
</dbReference>
<sequence length="165" mass="18722">MAKNDDVPVAYTLLSSDGPGTQLTSCLLGDGNYLTWSRAMLTALRAKNKVGFINGDIKKPEKTNPLFDRWDQCNSMLVAWIFNHLERDVQRTVACAGDAKDLWDLLRERFSQGNITEIHQIKAKICLLRQAGTIVREYFSELTRLWDELEMLQEPQPAPAEALLL</sequence>
<reference evidence="2" key="1">
    <citation type="journal article" date="2023" name="Front. Plant Sci.">
        <title>Chromosomal-level genome assembly of Melastoma candidum provides insights into trichome evolution.</title>
        <authorList>
            <person name="Zhong Y."/>
            <person name="Wu W."/>
            <person name="Sun C."/>
            <person name="Zou P."/>
            <person name="Liu Y."/>
            <person name="Dai S."/>
            <person name="Zhou R."/>
        </authorList>
    </citation>
    <scope>NUCLEOTIDE SEQUENCE [LARGE SCALE GENOMIC DNA]</scope>
</reference>
<keyword evidence="2" id="KW-1185">Reference proteome</keyword>
<dbReference type="Proteomes" id="UP001057402">
    <property type="component" value="Chromosome 3"/>
</dbReference>
<accession>A0ACB9S0H9</accession>
<comment type="caution">
    <text evidence="1">The sequence shown here is derived from an EMBL/GenBank/DDBJ whole genome shotgun (WGS) entry which is preliminary data.</text>
</comment>
<evidence type="ECO:0000313" key="2">
    <source>
        <dbReference type="Proteomes" id="UP001057402"/>
    </source>
</evidence>
<protein>
    <submittedName>
        <fullName evidence="1">Uncharacterized protein</fullName>
    </submittedName>
</protein>
<organism evidence="1 2">
    <name type="scientific">Melastoma candidum</name>
    <dbReference type="NCBI Taxonomy" id="119954"/>
    <lineage>
        <taxon>Eukaryota</taxon>
        <taxon>Viridiplantae</taxon>
        <taxon>Streptophyta</taxon>
        <taxon>Embryophyta</taxon>
        <taxon>Tracheophyta</taxon>
        <taxon>Spermatophyta</taxon>
        <taxon>Magnoliopsida</taxon>
        <taxon>eudicotyledons</taxon>
        <taxon>Gunneridae</taxon>
        <taxon>Pentapetalae</taxon>
        <taxon>rosids</taxon>
        <taxon>malvids</taxon>
        <taxon>Myrtales</taxon>
        <taxon>Melastomataceae</taxon>
        <taxon>Melastomatoideae</taxon>
        <taxon>Melastomateae</taxon>
        <taxon>Melastoma</taxon>
    </lineage>
</organism>